<comment type="similarity">
    <text evidence="2">Belongs to the G-protein coupled receptor 3 family.</text>
</comment>
<accession>A0A2S2NZ07</accession>
<gene>
    <name evidence="14" type="primary">Gpr158_1</name>
    <name evidence="14" type="ORF">g.82278</name>
</gene>
<evidence type="ECO:0000256" key="7">
    <source>
        <dbReference type="ARBA" id="ARBA00023136"/>
    </source>
</evidence>
<feature type="transmembrane region" description="Helical" evidence="12">
    <location>
        <begin position="131"/>
        <end position="152"/>
    </location>
</feature>
<feature type="transmembrane region" description="Helical" evidence="12">
    <location>
        <begin position="58"/>
        <end position="80"/>
    </location>
</feature>
<dbReference type="EMBL" id="GGMR01009579">
    <property type="protein sequence ID" value="MBY22198.1"/>
    <property type="molecule type" value="Transcribed_RNA"/>
</dbReference>
<keyword evidence="7 12" id="KW-0472">Membrane</keyword>
<feature type="compositionally biased region" description="Basic residues" evidence="11">
    <location>
        <begin position="341"/>
        <end position="362"/>
    </location>
</feature>
<name>A0A2S2NZ07_SCHGA</name>
<evidence type="ECO:0000256" key="4">
    <source>
        <dbReference type="ARBA" id="ARBA00022692"/>
    </source>
</evidence>
<feature type="transmembrane region" description="Helical" evidence="12">
    <location>
        <begin position="217"/>
        <end position="235"/>
    </location>
</feature>
<keyword evidence="8 14" id="KW-0675">Receptor</keyword>
<keyword evidence="4 12" id="KW-0812">Transmembrane</keyword>
<dbReference type="PANTHER" id="PTHR32546:SF26">
    <property type="entry name" value="SMOG, ISOFORM D"/>
    <property type="match status" value="1"/>
</dbReference>
<keyword evidence="3" id="KW-1003">Cell membrane</keyword>
<evidence type="ECO:0000256" key="2">
    <source>
        <dbReference type="ARBA" id="ARBA00007242"/>
    </source>
</evidence>
<evidence type="ECO:0000256" key="5">
    <source>
        <dbReference type="ARBA" id="ARBA00022989"/>
    </source>
</evidence>
<dbReference type="InterPro" id="IPR043458">
    <property type="entry name" value="GPR158/179"/>
</dbReference>
<evidence type="ECO:0000256" key="9">
    <source>
        <dbReference type="ARBA" id="ARBA00023180"/>
    </source>
</evidence>
<feature type="transmembrane region" description="Helical" evidence="12">
    <location>
        <begin position="182"/>
        <end position="201"/>
    </location>
</feature>
<dbReference type="InterPro" id="IPR017978">
    <property type="entry name" value="GPCR_3_C"/>
</dbReference>
<evidence type="ECO:0000256" key="3">
    <source>
        <dbReference type="ARBA" id="ARBA00022475"/>
    </source>
</evidence>
<proteinExistence type="inferred from homology"/>
<feature type="domain" description="G-protein coupled receptors family 3 profile" evidence="13">
    <location>
        <begin position="59"/>
        <end position="273"/>
    </location>
</feature>
<evidence type="ECO:0000256" key="8">
    <source>
        <dbReference type="ARBA" id="ARBA00023170"/>
    </source>
</evidence>
<evidence type="ECO:0000256" key="10">
    <source>
        <dbReference type="ARBA" id="ARBA00023224"/>
    </source>
</evidence>
<comment type="subcellular location">
    <subcellularLocation>
        <location evidence="1">Cell membrane</location>
        <topology evidence="1">Multi-pass membrane protein</topology>
    </subcellularLocation>
</comment>
<keyword evidence="6" id="KW-0297">G-protein coupled receptor</keyword>
<dbReference type="PROSITE" id="PS50259">
    <property type="entry name" value="G_PROTEIN_RECEP_F3_4"/>
    <property type="match status" value="1"/>
</dbReference>
<evidence type="ECO:0000313" key="14">
    <source>
        <dbReference type="EMBL" id="MBY22198.1"/>
    </source>
</evidence>
<keyword evidence="10" id="KW-0807">Transducer</keyword>
<keyword evidence="5 12" id="KW-1133">Transmembrane helix</keyword>
<keyword evidence="9" id="KW-0325">Glycoprotein</keyword>
<evidence type="ECO:0000256" key="1">
    <source>
        <dbReference type="ARBA" id="ARBA00004651"/>
    </source>
</evidence>
<reference evidence="14" key="1">
    <citation type="submission" date="2018-04" db="EMBL/GenBank/DDBJ databases">
        <title>Transcriptome of Schizaphis graminum biotype I.</title>
        <authorList>
            <person name="Scully E.D."/>
            <person name="Geib S.M."/>
            <person name="Palmer N.A."/>
            <person name="Koch K."/>
            <person name="Bradshaw J."/>
            <person name="Heng-Moss T."/>
            <person name="Sarath G."/>
        </authorList>
    </citation>
    <scope>NUCLEOTIDE SEQUENCE</scope>
</reference>
<sequence length="452" mass="51911">MSGNGAFYLYNSIKECEWSYPIKPEKADLVNQIVFHSIWGTYAEYATDTKLTISLSMWTLLVTMIVGSIILDMEVLVQYFTPTLPLCLLAPWFRELGFVIFYGAIDLKLYRILMQFRTRKAHCWTITDKDLLKYLLFGVIVVIVYLTAWTAVSLNFFNEGWILLTHIKTDDGFLYTTCKPQWWNHVTEFGEILILTVGLYYGNSARNARVQFEERRFLFYAITTELTFSSIYNTIRTVYPIPFHQDVTFIAAFSRSLLTNNLALIIIFAPKIWYQKKVNAELRHSAINQELSESLKADMVDKDFREMNISEMTSDEIREELSRVYVQMGILRDKTVCKKNPHISKRKGGKKLPHRRFSLQKKGSRDKSSIKIRKKNKELDSSEISETNETNEISKSPEDSVVSNEDTPAVGSGICSCHSTTGIHQNTCNEFNDGNDNSYGEGPSCSKFNALT</sequence>
<evidence type="ECO:0000256" key="6">
    <source>
        <dbReference type="ARBA" id="ARBA00023040"/>
    </source>
</evidence>
<dbReference type="GO" id="GO:0005886">
    <property type="term" value="C:plasma membrane"/>
    <property type="evidence" value="ECO:0007669"/>
    <property type="project" value="UniProtKB-SubCell"/>
</dbReference>
<feature type="transmembrane region" description="Helical" evidence="12">
    <location>
        <begin position="247"/>
        <end position="269"/>
    </location>
</feature>
<feature type="compositionally biased region" description="Low complexity" evidence="11">
    <location>
        <begin position="382"/>
        <end position="394"/>
    </location>
</feature>
<protein>
    <submittedName>
        <fullName evidence="14">Putative G-protein coupled receptor</fullName>
    </submittedName>
</protein>
<dbReference type="AlphaFoldDB" id="A0A2S2NZ07"/>
<dbReference type="GO" id="GO:0004930">
    <property type="term" value="F:G protein-coupled receptor activity"/>
    <property type="evidence" value="ECO:0007669"/>
    <property type="project" value="UniProtKB-KW"/>
</dbReference>
<evidence type="ECO:0000256" key="12">
    <source>
        <dbReference type="SAM" id="Phobius"/>
    </source>
</evidence>
<dbReference type="Pfam" id="PF00003">
    <property type="entry name" value="7tm_3"/>
    <property type="match status" value="1"/>
</dbReference>
<feature type="transmembrane region" description="Helical" evidence="12">
    <location>
        <begin position="92"/>
        <end position="110"/>
    </location>
</feature>
<evidence type="ECO:0000256" key="11">
    <source>
        <dbReference type="SAM" id="MobiDB-lite"/>
    </source>
</evidence>
<dbReference type="PANTHER" id="PTHR32546">
    <property type="entry name" value="G-PROTEIN COUPLED RECEPTOR 158-RELATED"/>
    <property type="match status" value="1"/>
</dbReference>
<organism evidence="14">
    <name type="scientific">Schizaphis graminum</name>
    <name type="common">Green bug aphid</name>
    <dbReference type="NCBI Taxonomy" id="13262"/>
    <lineage>
        <taxon>Eukaryota</taxon>
        <taxon>Metazoa</taxon>
        <taxon>Ecdysozoa</taxon>
        <taxon>Arthropoda</taxon>
        <taxon>Hexapoda</taxon>
        <taxon>Insecta</taxon>
        <taxon>Pterygota</taxon>
        <taxon>Neoptera</taxon>
        <taxon>Paraneoptera</taxon>
        <taxon>Hemiptera</taxon>
        <taxon>Sternorrhyncha</taxon>
        <taxon>Aphidomorpha</taxon>
        <taxon>Aphidoidea</taxon>
        <taxon>Aphididae</taxon>
        <taxon>Aphidini</taxon>
        <taxon>Schizaphis</taxon>
    </lineage>
</organism>
<feature type="region of interest" description="Disordered" evidence="11">
    <location>
        <begin position="341"/>
        <end position="407"/>
    </location>
</feature>
<evidence type="ECO:0000259" key="13">
    <source>
        <dbReference type="PROSITE" id="PS50259"/>
    </source>
</evidence>